<name>A0A813DFN0_POLGL</name>
<dbReference type="Proteomes" id="UP000654075">
    <property type="component" value="Unassembled WGS sequence"/>
</dbReference>
<reference evidence="1" key="1">
    <citation type="submission" date="2021-02" db="EMBL/GenBank/DDBJ databases">
        <authorList>
            <person name="Dougan E. K."/>
            <person name="Rhodes N."/>
            <person name="Thang M."/>
            <person name="Chan C."/>
        </authorList>
    </citation>
    <scope>NUCLEOTIDE SEQUENCE</scope>
</reference>
<dbReference type="OrthoDB" id="120976at2759"/>
<keyword evidence="2" id="KW-1185">Reference proteome</keyword>
<accession>A0A813DFN0</accession>
<feature type="non-terminal residue" evidence="1">
    <location>
        <position position="1"/>
    </location>
</feature>
<comment type="caution">
    <text evidence="1">The sequence shown here is derived from an EMBL/GenBank/DDBJ whole genome shotgun (WGS) entry which is preliminary data.</text>
</comment>
<organism evidence="1 2">
    <name type="scientific">Polarella glacialis</name>
    <name type="common">Dinoflagellate</name>
    <dbReference type="NCBI Taxonomy" id="89957"/>
    <lineage>
        <taxon>Eukaryota</taxon>
        <taxon>Sar</taxon>
        <taxon>Alveolata</taxon>
        <taxon>Dinophyceae</taxon>
        <taxon>Suessiales</taxon>
        <taxon>Suessiaceae</taxon>
        <taxon>Polarella</taxon>
    </lineage>
</organism>
<evidence type="ECO:0008006" key="3">
    <source>
        <dbReference type="Google" id="ProtNLM"/>
    </source>
</evidence>
<evidence type="ECO:0000313" key="2">
    <source>
        <dbReference type="Proteomes" id="UP000654075"/>
    </source>
</evidence>
<proteinExistence type="predicted"/>
<gene>
    <name evidence="1" type="ORF">PGLA1383_LOCUS6280</name>
</gene>
<protein>
    <recommendedName>
        <fullName evidence="3">Nucleotide-diphospho-sugar transferase domain-containing protein</fullName>
    </recommendedName>
</protein>
<evidence type="ECO:0000313" key="1">
    <source>
        <dbReference type="EMBL" id="CAE8587442.1"/>
    </source>
</evidence>
<dbReference type="AlphaFoldDB" id="A0A813DFN0"/>
<dbReference type="EMBL" id="CAJNNV010002586">
    <property type="protein sequence ID" value="CAE8587442.1"/>
    <property type="molecule type" value="Genomic_DNA"/>
</dbReference>
<sequence>ALTNIVAFHNTTTSRDCMLGMLAVRLFYLTVQSLPYREHEIIVQNNFVIDWYYYIHRFSWENLVRSGWGSVIWPSMDVLSGSFKQTNEWLVWVDCERLPGGLELPATIEEAVAALASDEVMSTLMNAVDDTDKAVDGSCPVSKAYAAILVAFGLQGDQSALKYLNRAQAFLRQYREKNDFTLVNLMHFQWPMWQVLSLTVNRLAEEQEDSPFTAKSCDLQYCPEGGTPNPVTCECEVIFPVEHRNTSICFFFVDTRRKSSLRNITSILNARFWTLTYGITRAYADEHGYEVEYVQPDNQTHFPERKVGWGKVKVIIDKLREYGPERCSFGVSIDTDAYMRTSEPLAAVIHHYGLDADKLILFSQEYHTENRPDNTFANGGFFIVRNSPEGVGLLEEWYKVPETYPEMYHLKKENPQGLNLCWDLKMQPRHSDVVVLAPPHLFTAPLGWYVRHNWFKDLRFEQEMQDVLLQRLQRRYGCIVCQNVFDWDDSLNTDVGWR</sequence>